<organism evidence="1 2">
    <name type="scientific">Cetraspora pellucida</name>
    <dbReference type="NCBI Taxonomy" id="1433469"/>
    <lineage>
        <taxon>Eukaryota</taxon>
        <taxon>Fungi</taxon>
        <taxon>Fungi incertae sedis</taxon>
        <taxon>Mucoromycota</taxon>
        <taxon>Glomeromycotina</taxon>
        <taxon>Glomeromycetes</taxon>
        <taxon>Diversisporales</taxon>
        <taxon>Gigasporaceae</taxon>
        <taxon>Cetraspora</taxon>
    </lineage>
</organism>
<comment type="caution">
    <text evidence="1">The sequence shown here is derived from an EMBL/GenBank/DDBJ whole genome shotgun (WGS) entry which is preliminary data.</text>
</comment>
<evidence type="ECO:0000313" key="1">
    <source>
        <dbReference type="EMBL" id="CAG8832787.1"/>
    </source>
</evidence>
<name>A0A9N9PIE2_9GLOM</name>
<dbReference type="AlphaFoldDB" id="A0A9N9PIE2"/>
<dbReference type="EMBL" id="CAJVQA010069217">
    <property type="protein sequence ID" value="CAG8832787.1"/>
    <property type="molecule type" value="Genomic_DNA"/>
</dbReference>
<dbReference type="Proteomes" id="UP000789759">
    <property type="component" value="Unassembled WGS sequence"/>
</dbReference>
<accession>A0A9N9PIE2</accession>
<sequence length="60" mass="6891">FRIMYRYLTDIDGSYTKSASRTGPDFTVQNCSNYDIFTLEVAGSSTNKIQKKIKNDFVKL</sequence>
<keyword evidence="2" id="KW-1185">Reference proteome</keyword>
<reference evidence="1" key="1">
    <citation type="submission" date="2021-06" db="EMBL/GenBank/DDBJ databases">
        <authorList>
            <person name="Kallberg Y."/>
            <person name="Tangrot J."/>
            <person name="Rosling A."/>
        </authorList>
    </citation>
    <scope>NUCLEOTIDE SEQUENCE</scope>
    <source>
        <strain evidence="1">FL966</strain>
    </source>
</reference>
<gene>
    <name evidence="1" type="ORF">CPELLU_LOCUS20894</name>
</gene>
<evidence type="ECO:0000313" key="2">
    <source>
        <dbReference type="Proteomes" id="UP000789759"/>
    </source>
</evidence>
<proteinExistence type="predicted"/>
<feature type="non-terminal residue" evidence="1">
    <location>
        <position position="1"/>
    </location>
</feature>
<feature type="non-terminal residue" evidence="1">
    <location>
        <position position="60"/>
    </location>
</feature>
<protein>
    <submittedName>
        <fullName evidence="1">12177_t:CDS:1</fullName>
    </submittedName>
</protein>